<dbReference type="Pfam" id="PF01924">
    <property type="entry name" value="HypD"/>
    <property type="match status" value="1"/>
</dbReference>
<dbReference type="HOGENOM" id="CLU_048562_1_0_2"/>
<dbReference type="PIRSF" id="PIRSF005622">
    <property type="entry name" value="Hydrgn_mat_hypD"/>
    <property type="match status" value="1"/>
</dbReference>
<dbReference type="GO" id="GO:0051604">
    <property type="term" value="P:protein maturation"/>
    <property type="evidence" value="ECO:0007669"/>
    <property type="project" value="TreeGrafter"/>
</dbReference>
<comment type="similarity">
    <text evidence="1">Belongs to the HypD family.</text>
</comment>
<keyword evidence="2" id="KW-0479">Metal-binding</keyword>
<evidence type="ECO:0000313" key="4">
    <source>
        <dbReference type="EMBL" id="ADC65949.1"/>
    </source>
</evidence>
<evidence type="ECO:0000256" key="2">
    <source>
        <dbReference type="ARBA" id="ARBA00022723"/>
    </source>
</evidence>
<dbReference type="InterPro" id="IPR002780">
    <property type="entry name" value="Hyd_form_HypD"/>
</dbReference>
<dbReference type="eggNOG" id="arCOG04428">
    <property type="taxonomic scope" value="Archaea"/>
</dbReference>
<dbReference type="NCBIfam" id="TIGR00075">
    <property type="entry name" value="hypD"/>
    <property type="match status" value="1"/>
</dbReference>
<dbReference type="PANTHER" id="PTHR30149">
    <property type="entry name" value="HYDROGENASE PROTEIN ASSEMBLY PROTEIN HYPD"/>
    <property type="match status" value="1"/>
</dbReference>
<dbReference type="Gene3D" id="3.40.50.11750">
    <property type="entry name" value="HypD, alpha/beta domain 1"/>
    <property type="match status" value="2"/>
</dbReference>
<dbReference type="Proteomes" id="UP000002613">
    <property type="component" value="Chromosome"/>
</dbReference>
<keyword evidence="5" id="KW-1185">Reference proteome</keyword>
<sequence length="353" mass="39773">MGGVVERIVQKIREESKEFEEVKIMHLCGTHEDTVSRYNIRSLLPENVKLLAGPGCPVCIIPDEDLQKVFHLLEKEDVILTTFGDMARVPFEGKSLFHYRAKGKDVRIVYSVFDALEIAKNESKNVVFFAIGFETTMPSTAVAVKEAPENFFIFSAHRFFVPAMEALMPNSEIDGYINPGHVSTIVGVVAYENLTKYGIPMVISGFEPEDVLLSILMLLKAIKNREPLLMNEYVRAVKYEGNVKAKEVMKEVFEAEDGSWRGLGVIPNSKASLSKAYEDRDAEKFFEDVFEDFVPKEDKRKRNCLCGEILKGKAFPTDCKLFMKACTPRDPIGSCMVSFEGTCNIWAKYGKSL</sequence>
<dbReference type="PaxDb" id="589924-Ferp_1806"/>
<dbReference type="KEGG" id="fpl:Ferp_1806"/>
<dbReference type="PANTHER" id="PTHR30149:SF0">
    <property type="entry name" value="HYDROGENASE MATURATION FACTOR HYPD"/>
    <property type="match status" value="1"/>
</dbReference>
<dbReference type="InterPro" id="IPR042244">
    <property type="entry name" value="HypD_2_sf"/>
</dbReference>
<gene>
    <name evidence="4" type="ordered locus">Ferp_1806</name>
</gene>
<dbReference type="EMBL" id="CP001899">
    <property type="protein sequence ID" value="ADC65949.1"/>
    <property type="molecule type" value="Genomic_DNA"/>
</dbReference>
<dbReference type="STRING" id="589924.Ferp_1806"/>
<dbReference type="Gene3D" id="6.10.20.100">
    <property type="match status" value="1"/>
</dbReference>
<dbReference type="RefSeq" id="WP_012966288.1">
    <property type="nucleotide sequence ID" value="NC_013849.1"/>
</dbReference>
<accession>D3RZN6</accession>
<organism evidence="4 5">
    <name type="scientific">Ferroglobus placidus (strain DSM 10642 / AEDII12DO)</name>
    <dbReference type="NCBI Taxonomy" id="589924"/>
    <lineage>
        <taxon>Archaea</taxon>
        <taxon>Methanobacteriati</taxon>
        <taxon>Methanobacteriota</taxon>
        <taxon>Archaeoglobi</taxon>
        <taxon>Archaeoglobales</taxon>
        <taxon>Archaeoglobaceae</taxon>
        <taxon>Ferroglobus</taxon>
    </lineage>
</organism>
<dbReference type="GO" id="GO:0005506">
    <property type="term" value="F:iron ion binding"/>
    <property type="evidence" value="ECO:0007669"/>
    <property type="project" value="TreeGrafter"/>
</dbReference>
<protein>
    <submittedName>
        <fullName evidence="4">Hydrogenase expression/formation protein HypD</fullName>
    </submittedName>
</protein>
<proteinExistence type="inferred from homology"/>
<evidence type="ECO:0000313" key="5">
    <source>
        <dbReference type="Proteomes" id="UP000002613"/>
    </source>
</evidence>
<dbReference type="InterPro" id="IPR042243">
    <property type="entry name" value="HypD_1"/>
</dbReference>
<dbReference type="GO" id="GO:0051539">
    <property type="term" value="F:4 iron, 4 sulfur cluster binding"/>
    <property type="evidence" value="ECO:0007669"/>
    <property type="project" value="TreeGrafter"/>
</dbReference>
<name>D3RZN6_FERPA</name>
<dbReference type="AlphaFoldDB" id="D3RZN6"/>
<reference evidence="4 5" key="2">
    <citation type="journal article" date="2011" name="Stand. Genomic Sci.">
        <title>Complete genome sequence of Ferroglobus placidus AEDII12DO.</title>
        <authorList>
            <person name="Anderson I."/>
            <person name="Risso C."/>
            <person name="Holmes D."/>
            <person name="Lucas S."/>
            <person name="Copeland A."/>
            <person name="Lapidus A."/>
            <person name="Cheng J.F."/>
            <person name="Bruce D."/>
            <person name="Goodwin L."/>
            <person name="Pitluck S."/>
            <person name="Saunders E."/>
            <person name="Brettin T."/>
            <person name="Detter J.C."/>
            <person name="Han C."/>
            <person name="Tapia R."/>
            <person name="Larimer F."/>
            <person name="Land M."/>
            <person name="Hauser L."/>
            <person name="Woyke T."/>
            <person name="Lovley D."/>
            <person name="Kyrpides N."/>
            <person name="Ivanova N."/>
        </authorList>
    </citation>
    <scope>NUCLEOTIDE SEQUENCE [LARGE SCALE GENOMIC DNA]</scope>
    <source>
        <strain evidence="5">DSM 10642 / AEDII12DO</strain>
    </source>
</reference>
<dbReference type="GO" id="GO:0070025">
    <property type="term" value="F:carbon monoxide binding"/>
    <property type="evidence" value="ECO:0007669"/>
    <property type="project" value="TreeGrafter"/>
</dbReference>
<evidence type="ECO:0000256" key="1">
    <source>
        <dbReference type="ARBA" id="ARBA00007888"/>
    </source>
</evidence>
<dbReference type="GeneID" id="8779334"/>
<dbReference type="OrthoDB" id="372075at2157"/>
<keyword evidence="3" id="KW-0408">Iron</keyword>
<evidence type="ECO:0000256" key="3">
    <source>
        <dbReference type="ARBA" id="ARBA00023004"/>
    </source>
</evidence>
<reference evidence="5" key="1">
    <citation type="submission" date="2010-02" db="EMBL/GenBank/DDBJ databases">
        <title>Complete sequence of Ferroglobus placidus DSM 10642.</title>
        <authorList>
            <consortium name="US DOE Joint Genome Institute"/>
            <person name="Lucas S."/>
            <person name="Copeland A."/>
            <person name="Lapidus A."/>
            <person name="Cheng J.-F."/>
            <person name="Bruce D."/>
            <person name="Goodwin L."/>
            <person name="Pitluck S."/>
            <person name="Saunders E."/>
            <person name="Brettin T."/>
            <person name="Detter J.C."/>
            <person name="Han C."/>
            <person name="Tapia R."/>
            <person name="Larimer F."/>
            <person name="Land M."/>
            <person name="Hauser L."/>
            <person name="Kyrpides N."/>
            <person name="Ivanova N."/>
            <person name="Holmes D."/>
            <person name="Lovley D."/>
            <person name="Kyrpides N."/>
            <person name="Anderson I.J."/>
            <person name="Woyke T."/>
        </authorList>
    </citation>
    <scope>NUCLEOTIDE SEQUENCE [LARGE SCALE GENOMIC DNA]</scope>
    <source>
        <strain evidence="5">DSM 10642 / AEDII12DO</strain>
    </source>
</reference>